<dbReference type="PROSITE" id="PS50110">
    <property type="entry name" value="RESPONSE_REGULATORY"/>
    <property type="match status" value="1"/>
</dbReference>
<dbReference type="InterPro" id="IPR001789">
    <property type="entry name" value="Sig_transdc_resp-reg_receiver"/>
</dbReference>
<dbReference type="SUPFAM" id="SSF46894">
    <property type="entry name" value="C-terminal effector domain of the bipartite response regulators"/>
    <property type="match status" value="1"/>
</dbReference>
<dbReference type="EMBL" id="CAFBSG010000022">
    <property type="protein sequence ID" value="CAB5240961.1"/>
    <property type="molecule type" value="Genomic_DNA"/>
</dbReference>
<dbReference type="SMART" id="SM00448">
    <property type="entry name" value="REC"/>
    <property type="match status" value="1"/>
</dbReference>
<keyword evidence="1" id="KW-0597">Phosphoprotein</keyword>
<evidence type="ECO:0000259" key="3">
    <source>
        <dbReference type="PROSITE" id="PS50110"/>
    </source>
</evidence>
<dbReference type="GO" id="GO:0006355">
    <property type="term" value="P:regulation of DNA-templated transcription"/>
    <property type="evidence" value="ECO:0007669"/>
    <property type="project" value="InterPro"/>
</dbReference>
<dbReference type="InterPro" id="IPR000792">
    <property type="entry name" value="Tscrpt_reg_LuxR_C"/>
</dbReference>
<dbReference type="Pfam" id="PF00072">
    <property type="entry name" value="Response_reg"/>
    <property type="match status" value="1"/>
</dbReference>
<dbReference type="GO" id="GO:0003677">
    <property type="term" value="F:DNA binding"/>
    <property type="evidence" value="ECO:0007669"/>
    <property type="project" value="UniProtKB-KW"/>
</dbReference>
<dbReference type="PANTHER" id="PTHR43214">
    <property type="entry name" value="TWO-COMPONENT RESPONSE REGULATOR"/>
    <property type="match status" value="1"/>
</dbReference>
<dbReference type="PANTHER" id="PTHR43214:SF44">
    <property type="entry name" value="TWO-COMPONENT RESPONSE REGULATOR"/>
    <property type="match status" value="1"/>
</dbReference>
<dbReference type="InterPro" id="IPR036388">
    <property type="entry name" value="WH-like_DNA-bd_sf"/>
</dbReference>
<protein>
    <submittedName>
        <fullName evidence="4">Unannotated protein</fullName>
    </submittedName>
</protein>
<dbReference type="AlphaFoldDB" id="A0A6J7XVS3"/>
<gene>
    <name evidence="4" type="ORF">UFOPK3554_01154</name>
</gene>
<dbReference type="CDD" id="cd17535">
    <property type="entry name" value="REC_NarL-like"/>
    <property type="match status" value="1"/>
</dbReference>
<sequence length="219" mass="24173">MPDRRILVIDDDPFARTMLKSTLTAMGYEVVGEACSASEAISALATCSPTVALVDLDLGEGPTGIDVAHALRRRIPTIGIVMLSTYLDPRFLGSNQRELPDGSRYLVKNELSNEDLLSSALEDVLDEARESKSLLAVRRESIDLDKLTQQQIDVIRLIAAGHSNSEISKRMWLSEGGIEKIIARLIKQFDLKAGKEKNQRIAIAQLYYQMSGARSARNN</sequence>
<dbReference type="InterPro" id="IPR058245">
    <property type="entry name" value="NreC/VraR/RcsB-like_REC"/>
</dbReference>
<accession>A0A6J7XVS3</accession>
<organism evidence="4">
    <name type="scientific">freshwater metagenome</name>
    <dbReference type="NCBI Taxonomy" id="449393"/>
    <lineage>
        <taxon>unclassified sequences</taxon>
        <taxon>metagenomes</taxon>
        <taxon>ecological metagenomes</taxon>
    </lineage>
</organism>
<evidence type="ECO:0000256" key="2">
    <source>
        <dbReference type="ARBA" id="ARBA00023125"/>
    </source>
</evidence>
<evidence type="ECO:0000313" key="4">
    <source>
        <dbReference type="EMBL" id="CAB5240961.1"/>
    </source>
</evidence>
<dbReference type="InterPro" id="IPR039420">
    <property type="entry name" value="WalR-like"/>
</dbReference>
<dbReference type="Pfam" id="PF00196">
    <property type="entry name" value="GerE"/>
    <property type="match status" value="1"/>
</dbReference>
<keyword evidence="2" id="KW-0238">DNA-binding</keyword>
<dbReference type="InterPro" id="IPR016032">
    <property type="entry name" value="Sig_transdc_resp-reg_C-effctor"/>
</dbReference>
<feature type="domain" description="Response regulatory" evidence="3">
    <location>
        <begin position="5"/>
        <end position="123"/>
    </location>
</feature>
<proteinExistence type="predicted"/>
<dbReference type="GO" id="GO:0000160">
    <property type="term" value="P:phosphorelay signal transduction system"/>
    <property type="evidence" value="ECO:0007669"/>
    <property type="project" value="InterPro"/>
</dbReference>
<dbReference type="Gene3D" id="3.40.50.2300">
    <property type="match status" value="1"/>
</dbReference>
<name>A0A6J7XVS3_9ZZZZ</name>
<dbReference type="Gene3D" id="1.10.10.10">
    <property type="entry name" value="Winged helix-like DNA-binding domain superfamily/Winged helix DNA-binding domain"/>
    <property type="match status" value="1"/>
</dbReference>
<reference evidence="4" key="1">
    <citation type="submission" date="2020-05" db="EMBL/GenBank/DDBJ databases">
        <authorList>
            <person name="Chiriac C."/>
            <person name="Salcher M."/>
            <person name="Ghai R."/>
            <person name="Kavagutti S V."/>
        </authorList>
    </citation>
    <scope>NUCLEOTIDE SEQUENCE</scope>
</reference>
<dbReference type="SMART" id="SM00421">
    <property type="entry name" value="HTH_LUXR"/>
    <property type="match status" value="1"/>
</dbReference>
<evidence type="ECO:0000256" key="1">
    <source>
        <dbReference type="ARBA" id="ARBA00022553"/>
    </source>
</evidence>
<dbReference type="InterPro" id="IPR011006">
    <property type="entry name" value="CheY-like_superfamily"/>
</dbReference>
<dbReference type="SUPFAM" id="SSF52172">
    <property type="entry name" value="CheY-like"/>
    <property type="match status" value="1"/>
</dbReference>